<feature type="region of interest" description="Disordered" evidence="1">
    <location>
        <begin position="84"/>
        <end position="117"/>
    </location>
</feature>
<dbReference type="RefSeq" id="WP_132492571.1">
    <property type="nucleotide sequence ID" value="NZ_SMKW01000063.1"/>
</dbReference>
<name>A0A4V2YK25_9PSEU</name>
<evidence type="ECO:0000313" key="3">
    <source>
        <dbReference type="Proteomes" id="UP000294947"/>
    </source>
</evidence>
<proteinExistence type="predicted"/>
<dbReference type="AlphaFoldDB" id="A0A4V2YK25"/>
<sequence>MAETKTILVTDELKTRFRRLGLAEEEIREALLILRNLKEEVWDAAGDDDETSPKIKEMFDKSDPAIRGVVERLAKLFQKTGDGGVQTSNTFNDTDDFNSGLANKFNGETGSSGGGRH</sequence>
<evidence type="ECO:0000256" key="1">
    <source>
        <dbReference type="SAM" id="MobiDB-lite"/>
    </source>
</evidence>
<protein>
    <submittedName>
        <fullName evidence="2">Uncharacterized protein</fullName>
    </submittedName>
</protein>
<accession>A0A4V2YK25</accession>
<dbReference type="Proteomes" id="UP000294947">
    <property type="component" value="Unassembled WGS sequence"/>
</dbReference>
<dbReference type="EMBL" id="SMKW01000063">
    <property type="protein sequence ID" value="TDD41027.1"/>
    <property type="molecule type" value="Genomic_DNA"/>
</dbReference>
<keyword evidence="3" id="KW-1185">Reference proteome</keyword>
<comment type="caution">
    <text evidence="2">The sequence shown here is derived from an EMBL/GenBank/DDBJ whole genome shotgun (WGS) entry which is preliminary data.</text>
</comment>
<gene>
    <name evidence="2" type="ORF">E1288_33860</name>
</gene>
<reference evidence="2 3" key="1">
    <citation type="submission" date="2019-03" db="EMBL/GenBank/DDBJ databases">
        <title>Draft genome sequences of novel Actinobacteria.</title>
        <authorList>
            <person name="Sahin N."/>
            <person name="Ay H."/>
            <person name="Saygin H."/>
        </authorList>
    </citation>
    <scope>NUCLEOTIDE SEQUENCE [LARGE SCALE GENOMIC DNA]</scope>
    <source>
        <strain evidence="2 3">7K502</strain>
    </source>
</reference>
<evidence type="ECO:0000313" key="2">
    <source>
        <dbReference type="EMBL" id="TDD41027.1"/>
    </source>
</evidence>
<organism evidence="2 3">
    <name type="scientific">Saccharopolyspora elongata</name>
    <dbReference type="NCBI Taxonomy" id="2530387"/>
    <lineage>
        <taxon>Bacteria</taxon>
        <taxon>Bacillati</taxon>
        <taxon>Actinomycetota</taxon>
        <taxon>Actinomycetes</taxon>
        <taxon>Pseudonocardiales</taxon>
        <taxon>Pseudonocardiaceae</taxon>
        <taxon>Saccharopolyspora</taxon>
    </lineage>
</organism>